<name>A0A1I3Y113_9BACL</name>
<dbReference type="InterPro" id="IPR002645">
    <property type="entry name" value="STAS_dom"/>
</dbReference>
<gene>
    <name evidence="6" type="ORF">SAMN05518846_110181</name>
</gene>
<dbReference type="SUPFAM" id="SSF52091">
    <property type="entry name" value="SpoIIaa-like"/>
    <property type="match status" value="1"/>
</dbReference>
<reference evidence="7" key="1">
    <citation type="submission" date="2016-10" db="EMBL/GenBank/DDBJ databases">
        <authorList>
            <person name="Varghese N."/>
            <person name="Submissions S."/>
        </authorList>
    </citation>
    <scope>NUCLEOTIDE SEQUENCE [LARGE SCALE GENOMIC DNA]</scope>
    <source>
        <strain evidence="7">OK042</strain>
    </source>
</reference>
<evidence type="ECO:0000256" key="1">
    <source>
        <dbReference type="ARBA" id="ARBA00009013"/>
    </source>
</evidence>
<dbReference type="PANTHER" id="PTHR33495">
    <property type="entry name" value="ANTI-SIGMA FACTOR ANTAGONIST TM_1081-RELATED-RELATED"/>
    <property type="match status" value="1"/>
</dbReference>
<dbReference type="PANTHER" id="PTHR33495:SF9">
    <property type="entry name" value="ANTI-SIGMA-B FACTOR ANTAGONIST"/>
    <property type="match status" value="1"/>
</dbReference>
<dbReference type="NCBIfam" id="TIGR00377">
    <property type="entry name" value="ant_ant_sig"/>
    <property type="match status" value="1"/>
</dbReference>
<evidence type="ECO:0000313" key="6">
    <source>
        <dbReference type="EMBL" id="SFK25518.1"/>
    </source>
</evidence>
<dbReference type="EMBL" id="FORT01000010">
    <property type="protein sequence ID" value="SFK25518.1"/>
    <property type="molecule type" value="Genomic_DNA"/>
</dbReference>
<dbReference type="Gene3D" id="3.30.750.24">
    <property type="entry name" value="STAS domain"/>
    <property type="match status" value="1"/>
</dbReference>
<sequence>MDLTMNITRNETEHSVSLSGDVDAFTGPKAKEAIMTSVETPGVAVVVVDLSQVEYMDSTGIGIFIGVMKACKQVGCDFVVQNLPSRVERLFRITGLYDLVSIRKGESE</sequence>
<dbReference type="InterPro" id="IPR036513">
    <property type="entry name" value="STAS_dom_sf"/>
</dbReference>
<evidence type="ECO:0000256" key="4">
    <source>
        <dbReference type="RuleBase" id="RU003749"/>
    </source>
</evidence>
<comment type="function">
    <text evidence="3">Positive regulator of sigma-B activity. Non-phosphorylated RsbV binds to RsbW, preventing its association with sigma-B. When phosphorylated, releases RsbW, which is then free to complex with and inactivate sigma-B.</text>
</comment>
<organism evidence="6 7">
    <name type="scientific">Brevibacillus centrosporus</name>
    <dbReference type="NCBI Taxonomy" id="54910"/>
    <lineage>
        <taxon>Bacteria</taxon>
        <taxon>Bacillati</taxon>
        <taxon>Bacillota</taxon>
        <taxon>Bacilli</taxon>
        <taxon>Bacillales</taxon>
        <taxon>Paenibacillaceae</taxon>
        <taxon>Brevibacillus</taxon>
    </lineage>
</organism>
<dbReference type="InterPro" id="IPR003658">
    <property type="entry name" value="Anti-sigma_ant"/>
</dbReference>
<dbReference type="RefSeq" id="WP_092270964.1">
    <property type="nucleotide sequence ID" value="NZ_FORT01000010.1"/>
</dbReference>
<dbReference type="CDD" id="cd07043">
    <property type="entry name" value="STAS_anti-anti-sigma_factors"/>
    <property type="match status" value="1"/>
</dbReference>
<comment type="similarity">
    <text evidence="1 4">Belongs to the anti-sigma-factor antagonist family.</text>
</comment>
<dbReference type="Pfam" id="PF01740">
    <property type="entry name" value="STAS"/>
    <property type="match status" value="1"/>
</dbReference>
<evidence type="ECO:0000313" key="7">
    <source>
        <dbReference type="Proteomes" id="UP000198915"/>
    </source>
</evidence>
<proteinExistence type="inferred from homology"/>
<keyword evidence="7" id="KW-1185">Reference proteome</keyword>
<dbReference type="AlphaFoldDB" id="A0A1I3Y113"/>
<dbReference type="GO" id="GO:0043856">
    <property type="term" value="F:anti-sigma factor antagonist activity"/>
    <property type="evidence" value="ECO:0007669"/>
    <property type="project" value="InterPro"/>
</dbReference>
<dbReference type="PROSITE" id="PS50801">
    <property type="entry name" value="STAS"/>
    <property type="match status" value="1"/>
</dbReference>
<accession>A0A1I3Y113</accession>
<evidence type="ECO:0000256" key="2">
    <source>
        <dbReference type="ARBA" id="ARBA00022553"/>
    </source>
</evidence>
<evidence type="ECO:0000256" key="3">
    <source>
        <dbReference type="ARBA" id="ARBA00024670"/>
    </source>
</evidence>
<dbReference type="Proteomes" id="UP000198915">
    <property type="component" value="Unassembled WGS sequence"/>
</dbReference>
<feature type="domain" description="STAS" evidence="5">
    <location>
        <begin position="16"/>
        <end position="108"/>
    </location>
</feature>
<keyword evidence="2" id="KW-0597">Phosphoprotein</keyword>
<evidence type="ECO:0000259" key="5">
    <source>
        <dbReference type="PROSITE" id="PS50801"/>
    </source>
</evidence>
<protein>
    <recommendedName>
        <fullName evidence="4">Anti-sigma factor antagonist</fullName>
    </recommendedName>
</protein>
<dbReference type="STRING" id="1884381.SAMN05518846_110181"/>